<protein>
    <submittedName>
        <fullName evidence="9">Uncharacterized protein isoform X5</fullName>
    </submittedName>
</protein>
<evidence type="ECO:0000256" key="2">
    <source>
        <dbReference type="ARBA" id="ARBA00023015"/>
    </source>
</evidence>
<reference evidence="9" key="2">
    <citation type="submission" date="2025-08" db="UniProtKB">
        <authorList>
            <consortium name="RefSeq"/>
        </authorList>
    </citation>
    <scope>IDENTIFICATION</scope>
    <source>
        <tissue evidence="9">Leaf</tissue>
    </source>
</reference>
<dbReference type="PANTHER" id="PTHR47186">
    <property type="entry name" value="LEUCINE-RICH REPEAT-CONTAINING PROTEIN 57"/>
    <property type="match status" value="1"/>
</dbReference>
<keyword evidence="5" id="KW-0539">Nucleus</keyword>
<evidence type="ECO:0000313" key="8">
    <source>
        <dbReference type="Proteomes" id="UP000813463"/>
    </source>
</evidence>
<dbReference type="SUPFAM" id="SSF101936">
    <property type="entry name" value="DNA-binding pseudobarrel domain"/>
    <property type="match status" value="1"/>
</dbReference>
<dbReference type="AlphaFoldDB" id="A0A9R0JKL0"/>
<proteinExistence type="predicted"/>
<dbReference type="CDD" id="cd10017">
    <property type="entry name" value="B3_DNA"/>
    <property type="match status" value="1"/>
</dbReference>
<feature type="domain" description="TF-B3" evidence="7">
    <location>
        <begin position="315"/>
        <end position="419"/>
    </location>
</feature>
<dbReference type="InterPro" id="IPR056789">
    <property type="entry name" value="LRR_R13L1-DRL21"/>
</dbReference>
<dbReference type="RefSeq" id="XP_021837758.2">
    <property type="nucleotide sequence ID" value="XM_021982066.2"/>
</dbReference>
<gene>
    <name evidence="9" type="primary">LOC110777457</name>
</gene>
<dbReference type="Gene3D" id="3.80.10.10">
    <property type="entry name" value="Ribonuclease Inhibitor"/>
    <property type="match status" value="1"/>
</dbReference>
<dbReference type="GO" id="GO:0005634">
    <property type="term" value="C:nucleus"/>
    <property type="evidence" value="ECO:0007669"/>
    <property type="project" value="UniProtKB-SubCell"/>
</dbReference>
<evidence type="ECO:0000256" key="5">
    <source>
        <dbReference type="ARBA" id="ARBA00023242"/>
    </source>
</evidence>
<dbReference type="PROSITE" id="PS50863">
    <property type="entry name" value="B3"/>
    <property type="match status" value="1"/>
</dbReference>
<dbReference type="InterPro" id="IPR003340">
    <property type="entry name" value="B3_DNA-bd"/>
</dbReference>
<keyword evidence="8" id="KW-1185">Reference proteome</keyword>
<dbReference type="SMART" id="SM01019">
    <property type="entry name" value="B3"/>
    <property type="match status" value="1"/>
</dbReference>
<evidence type="ECO:0000256" key="6">
    <source>
        <dbReference type="SAM" id="MobiDB-lite"/>
    </source>
</evidence>
<sequence length="973" mass="108681">MDSSGAGKFPEKNRTNFPWEMINSSSSSSSDDEVSSDVLPERSSDCRSTLTFATAFPGVVAESSVSIQTPQRNWVQLLKSEEVLSERSSVSIDNLKANWNHTTEPSVAESSVSVQNPLRSSSVVMSARSSGSRSTSTSIVNNPKATPYFPVAESSGVSQMSIENTQRSGYSPGHDSWDEITQGFSTMENEYAFIEDAPTAIPTRSPPLPPVTPQLSPLCFATVSPPQFPMSSAPVSPESNVGCVADPFAQADTSIEEVLAAAEELMMHLKVSGSENDFVAAGITERLMLTTRRAKKLLHFGGCSDSLAVRKDLMFHKVLIPSDVGKMKCFVIPKVFADKYFPKISSIKNHQLLGFKDLTGKLWTFLYTYSYDYQSYILAEGWSRFVEEKQLAAGDAVYFYHGVGGEDKYKFFIHWNRRDDAAANKDLTTIADDFTANALPYCALFPHSYEFDKDTIIQLWMAHGVFVNEPMEKIAGLIFEKCVIGGYLLFCQTNLVTGKAMYKSGRVGSLISSVSDKIVHIEGNSNLNDVSVEVSHMSIRCYRQENSCNLQELRRFKQLRTLMFLHGRESSFKQVPRDMFLSMKLLHVLDLSQTHLMELPSSIGNMKCLRYLNLSETLITRLPEAVDCLENLQTLKLRGCSNLSSLPKGMRKLVNLRHLDLDVRRQLRLMPPWLGNLFNIQTLSAFLVGLGEECNIRQLKNMNNLSGNFCISRLENVLTEDEAAEAHLCYKPQLKKLELQWSDTQDDVLGNREVVSSLKPNTNLEELHISCYGGFELPRWICDPAFTKLVSVTLFKCENCSVLPSLGLLLSLRFLNILDFYKLEVIDHNFSGGVGIQGFNAFPKLKKLAIENMLSLEEWTGMGKSDFPCLVTLTIKNCPKLSSLCTLSYLHSLKNLEISHCDTLESWTDGRLPASVETLIIEDCPMICVESLQNGGPDWHKVAHVQNVWVDNQEISFGGSSLIENPFTDYFVP</sequence>
<feature type="region of interest" description="Disordered" evidence="6">
    <location>
        <begin position="1"/>
        <end position="44"/>
    </location>
</feature>
<dbReference type="InterPro" id="IPR001611">
    <property type="entry name" value="Leu-rich_rpt"/>
</dbReference>
<evidence type="ECO:0000259" key="7">
    <source>
        <dbReference type="PROSITE" id="PS50863"/>
    </source>
</evidence>
<dbReference type="InterPro" id="IPR015300">
    <property type="entry name" value="DNA-bd_pseudobarrel_sf"/>
</dbReference>
<evidence type="ECO:0000256" key="1">
    <source>
        <dbReference type="ARBA" id="ARBA00004123"/>
    </source>
</evidence>
<dbReference type="PANTHER" id="PTHR47186:SF24">
    <property type="entry name" value="DISEASE RESISTANCE RPP13-LIKE PROTEIN 1"/>
    <property type="match status" value="1"/>
</dbReference>
<dbReference type="Pfam" id="PF02362">
    <property type="entry name" value="B3"/>
    <property type="match status" value="1"/>
</dbReference>
<keyword evidence="4" id="KW-0804">Transcription</keyword>
<evidence type="ECO:0000256" key="4">
    <source>
        <dbReference type="ARBA" id="ARBA00023163"/>
    </source>
</evidence>
<dbReference type="GO" id="GO:0003677">
    <property type="term" value="F:DNA binding"/>
    <property type="evidence" value="ECO:0007669"/>
    <property type="project" value="UniProtKB-KW"/>
</dbReference>
<evidence type="ECO:0000313" key="9">
    <source>
        <dbReference type="RefSeq" id="XP_021837758.2"/>
    </source>
</evidence>
<evidence type="ECO:0000256" key="3">
    <source>
        <dbReference type="ARBA" id="ARBA00023125"/>
    </source>
</evidence>
<accession>A0A9R0JKL0</accession>
<dbReference type="Gene3D" id="2.40.330.10">
    <property type="entry name" value="DNA-binding pseudobarrel domain"/>
    <property type="match status" value="1"/>
</dbReference>
<dbReference type="Pfam" id="PF25019">
    <property type="entry name" value="LRR_R13L1-DRL21"/>
    <property type="match status" value="2"/>
</dbReference>
<keyword evidence="2" id="KW-0805">Transcription regulation</keyword>
<comment type="subcellular location">
    <subcellularLocation>
        <location evidence="1">Nucleus</location>
    </subcellularLocation>
</comment>
<dbReference type="Pfam" id="PF13855">
    <property type="entry name" value="LRR_8"/>
    <property type="match status" value="1"/>
</dbReference>
<organism evidence="8 9">
    <name type="scientific">Spinacia oleracea</name>
    <name type="common">Spinach</name>
    <dbReference type="NCBI Taxonomy" id="3562"/>
    <lineage>
        <taxon>Eukaryota</taxon>
        <taxon>Viridiplantae</taxon>
        <taxon>Streptophyta</taxon>
        <taxon>Embryophyta</taxon>
        <taxon>Tracheophyta</taxon>
        <taxon>Spermatophyta</taxon>
        <taxon>Magnoliopsida</taxon>
        <taxon>eudicotyledons</taxon>
        <taxon>Gunneridae</taxon>
        <taxon>Pentapetalae</taxon>
        <taxon>Caryophyllales</taxon>
        <taxon>Chenopodiaceae</taxon>
        <taxon>Chenopodioideae</taxon>
        <taxon>Anserineae</taxon>
        <taxon>Spinacia</taxon>
    </lineage>
</organism>
<name>A0A9R0JKL0_SPIOL</name>
<dbReference type="GeneID" id="110777457"/>
<dbReference type="SUPFAM" id="SSF52058">
    <property type="entry name" value="L domain-like"/>
    <property type="match status" value="1"/>
</dbReference>
<dbReference type="Proteomes" id="UP000813463">
    <property type="component" value="Chromosome 3"/>
</dbReference>
<reference evidence="8" key="1">
    <citation type="journal article" date="2021" name="Nat. Commun.">
        <title>Genomic analyses provide insights into spinach domestication and the genetic basis of agronomic traits.</title>
        <authorList>
            <person name="Cai X."/>
            <person name="Sun X."/>
            <person name="Xu C."/>
            <person name="Sun H."/>
            <person name="Wang X."/>
            <person name="Ge C."/>
            <person name="Zhang Z."/>
            <person name="Wang Q."/>
            <person name="Fei Z."/>
            <person name="Jiao C."/>
            <person name="Wang Q."/>
        </authorList>
    </citation>
    <scope>NUCLEOTIDE SEQUENCE [LARGE SCALE GENOMIC DNA]</scope>
    <source>
        <strain evidence="8">cv. Varoflay</strain>
    </source>
</reference>
<dbReference type="InterPro" id="IPR032675">
    <property type="entry name" value="LRR_dom_sf"/>
</dbReference>
<keyword evidence="3" id="KW-0238">DNA-binding</keyword>